<accession>A0AA38WIT5</accession>
<gene>
    <name evidence="1" type="ORF">OSB04_022524</name>
</gene>
<dbReference type="PANTHER" id="PTHR33116:SF84">
    <property type="entry name" value="RNA-DIRECTED DNA POLYMERASE"/>
    <property type="match status" value="1"/>
</dbReference>
<dbReference type="AlphaFoldDB" id="A0AA38WIT5"/>
<name>A0AA38WIT5_9ASTR</name>
<evidence type="ECO:0000313" key="1">
    <source>
        <dbReference type="EMBL" id="KAJ9549981.1"/>
    </source>
</evidence>
<keyword evidence="2" id="KW-1185">Reference proteome</keyword>
<evidence type="ECO:0000313" key="2">
    <source>
        <dbReference type="Proteomes" id="UP001172457"/>
    </source>
</evidence>
<proteinExistence type="predicted"/>
<organism evidence="1 2">
    <name type="scientific">Centaurea solstitialis</name>
    <name type="common">yellow star-thistle</name>
    <dbReference type="NCBI Taxonomy" id="347529"/>
    <lineage>
        <taxon>Eukaryota</taxon>
        <taxon>Viridiplantae</taxon>
        <taxon>Streptophyta</taxon>
        <taxon>Embryophyta</taxon>
        <taxon>Tracheophyta</taxon>
        <taxon>Spermatophyta</taxon>
        <taxon>Magnoliopsida</taxon>
        <taxon>eudicotyledons</taxon>
        <taxon>Gunneridae</taxon>
        <taxon>Pentapetalae</taxon>
        <taxon>asterids</taxon>
        <taxon>campanulids</taxon>
        <taxon>Asterales</taxon>
        <taxon>Asteraceae</taxon>
        <taxon>Carduoideae</taxon>
        <taxon>Cardueae</taxon>
        <taxon>Centaureinae</taxon>
        <taxon>Centaurea</taxon>
    </lineage>
</organism>
<sequence length="161" mass="18448">MKLVSSASFTIRVNGDHRGYFPWNERYQGRRPSLTLFVHFGYGNSHSDVFGLKPSMDKSTSYLGDVVRHNRLEILKILLFKLGSLPVKYLGVPQISTKLFHNDCLGLIDKVRKRIMDWKNKWLSFAGRLQLINFVLSSNSVYWGFNASAVNFSCQGELKIT</sequence>
<evidence type="ECO:0008006" key="3">
    <source>
        <dbReference type="Google" id="ProtNLM"/>
    </source>
</evidence>
<dbReference type="EMBL" id="JARYMX010000005">
    <property type="protein sequence ID" value="KAJ9549981.1"/>
    <property type="molecule type" value="Genomic_DNA"/>
</dbReference>
<dbReference type="Proteomes" id="UP001172457">
    <property type="component" value="Chromosome 5"/>
</dbReference>
<protein>
    <recommendedName>
        <fullName evidence="3">Reverse transcriptase</fullName>
    </recommendedName>
</protein>
<dbReference type="PANTHER" id="PTHR33116">
    <property type="entry name" value="REVERSE TRANSCRIPTASE ZINC-BINDING DOMAIN-CONTAINING PROTEIN-RELATED-RELATED"/>
    <property type="match status" value="1"/>
</dbReference>
<reference evidence="1" key="1">
    <citation type="submission" date="2023-03" db="EMBL/GenBank/DDBJ databases">
        <title>Chromosome-scale reference genome and RAD-based genetic map of yellow starthistle (Centaurea solstitialis) reveal putative structural variation and QTLs associated with invader traits.</title>
        <authorList>
            <person name="Reatini B."/>
            <person name="Cang F.A."/>
            <person name="Jiang Q."/>
            <person name="Mckibben M.T.W."/>
            <person name="Barker M.S."/>
            <person name="Rieseberg L.H."/>
            <person name="Dlugosch K.M."/>
        </authorList>
    </citation>
    <scope>NUCLEOTIDE SEQUENCE</scope>
    <source>
        <strain evidence="1">CAN-66</strain>
        <tissue evidence="1">Leaf</tissue>
    </source>
</reference>
<comment type="caution">
    <text evidence="1">The sequence shown here is derived from an EMBL/GenBank/DDBJ whole genome shotgun (WGS) entry which is preliminary data.</text>
</comment>